<gene>
    <name evidence="15" type="primary">feoB</name>
    <name evidence="15" type="ORF">J9B83_10140</name>
</gene>
<accession>A0ABS5HCC3</accession>
<dbReference type="RefSeq" id="WP_211536644.1">
    <property type="nucleotide sequence ID" value="NZ_JAGSSV010000011.1"/>
</dbReference>
<dbReference type="InterPro" id="IPR005225">
    <property type="entry name" value="Small_GTP-bd"/>
</dbReference>
<dbReference type="PANTHER" id="PTHR43185">
    <property type="entry name" value="FERROUS IRON TRANSPORT PROTEIN B"/>
    <property type="match status" value="1"/>
</dbReference>
<evidence type="ECO:0000259" key="14">
    <source>
        <dbReference type="PROSITE" id="PS51711"/>
    </source>
</evidence>
<reference evidence="15 16" key="1">
    <citation type="submission" date="2021-04" db="EMBL/GenBank/DDBJ databases">
        <authorList>
            <person name="Sun C."/>
        </authorList>
    </citation>
    <scope>NUCLEOTIDE SEQUENCE [LARGE SCALE GENOMIC DNA]</scope>
    <source>
        <strain evidence="15 16">A79</strain>
    </source>
</reference>
<dbReference type="InterPro" id="IPR006073">
    <property type="entry name" value="GTP-bd"/>
</dbReference>
<sequence>MTFHTTLVGNPNTGKTTLFNKLAGTRQKVGNWAGVTVDCKTGVFVSAGERVDMTDLPGIYSLNNQTGGMDEVVARRFLTESDYDVIVNVVDATNLKRNLKLTQELVALGRPMVIVLTMTDLARKLNVMPDVERLSKNIGVPVIDGYELSMADLQAKLLALFYALPTALDSLLKNTASAPTKVPEVSTWLHNVQSGTGRVQAKNITDKIDQIVLHPWFGIPIFLLAMYAMFAVAIGVGTLFIDPIDSFAGYWFVTFPSYWMAQIGVPHWVIVLLANGLGGGVQLVASFIPVIGFLYLCLSILEDSGYMARAAFIVDRIMSSIGLPGQAFIPLLLGFGCNVPSIMATRSLTNVRQRMLTMAMAPFMSCGARLAVYVMFVSVFFRENGGVLVFGLYLLGIVMAVGTAWIFRKQLFRNVRVSVLMEMPHYHRPRWSNVGLSSWHKVRGFILRAGKTIVLVSAVLTILNAVPPWQTSDDSEASSAPSALAQIGQVITPMFSPIGMGEENWPAAVGIFTGILAKEAVVGTMDTLYSSLNSKESGDLGGTAADYESPLSNLVSVVTLLGSNLAGVVTTLTDPLGLTSVSEAKSQAMTPGHSNMIALFDGWKGAFSYLVFVLLYTPCAATIGALMKEGGLLWTSVVVAWSTSVAYVTAVFSFQLLTFTEHPVSASITIGLAGLWLILFIIALKKWVKPKIDNNIIAVG</sequence>
<feature type="transmembrane region" description="Helical" evidence="13">
    <location>
        <begin position="247"/>
        <end position="274"/>
    </location>
</feature>
<feature type="transmembrane region" description="Helical" evidence="13">
    <location>
        <begin position="281"/>
        <end position="301"/>
    </location>
</feature>
<feature type="transmembrane region" description="Helical" evidence="13">
    <location>
        <begin position="321"/>
        <end position="344"/>
    </location>
</feature>
<dbReference type="Gene3D" id="3.40.50.300">
    <property type="entry name" value="P-loop containing nucleotide triphosphate hydrolases"/>
    <property type="match status" value="1"/>
</dbReference>
<evidence type="ECO:0000313" key="16">
    <source>
        <dbReference type="Proteomes" id="UP000679722"/>
    </source>
</evidence>
<feature type="transmembrane region" description="Helical" evidence="13">
    <location>
        <begin position="664"/>
        <end position="684"/>
    </location>
</feature>
<evidence type="ECO:0000256" key="7">
    <source>
        <dbReference type="ARBA" id="ARBA00022989"/>
    </source>
</evidence>
<dbReference type="NCBIfam" id="TIGR00231">
    <property type="entry name" value="small_GTP"/>
    <property type="match status" value="1"/>
</dbReference>
<keyword evidence="5 13" id="KW-0812">Transmembrane</keyword>
<comment type="subcellular location">
    <subcellularLocation>
        <location evidence="13">Cell inner membrane</location>
        <topology evidence="13">Multi-pass membrane protein</topology>
    </subcellularLocation>
    <subcellularLocation>
        <location evidence="1">Cell membrane</location>
        <topology evidence="1">Multi-pass membrane protein</topology>
    </subcellularLocation>
</comment>
<feature type="transmembrane region" description="Helical" evidence="13">
    <location>
        <begin position="387"/>
        <end position="407"/>
    </location>
</feature>
<keyword evidence="8 13" id="KW-0408">Iron</keyword>
<feature type="transmembrane region" description="Helical" evidence="13">
    <location>
        <begin position="606"/>
        <end position="626"/>
    </location>
</feature>
<keyword evidence="16" id="KW-1185">Reference proteome</keyword>
<dbReference type="Pfam" id="PF02421">
    <property type="entry name" value="FeoB_N"/>
    <property type="match status" value="1"/>
</dbReference>
<dbReference type="InterPro" id="IPR011640">
    <property type="entry name" value="Fe2_transport_prot_B_C"/>
</dbReference>
<evidence type="ECO:0000256" key="6">
    <source>
        <dbReference type="ARBA" id="ARBA00022741"/>
    </source>
</evidence>
<proteinExistence type="inferred from homology"/>
<comment type="function">
    <text evidence="13">Probable transporter of a GTP-driven Fe(2+) uptake system.</text>
</comment>
<evidence type="ECO:0000256" key="10">
    <source>
        <dbReference type="ARBA" id="ARBA00023134"/>
    </source>
</evidence>
<dbReference type="Pfam" id="PF07670">
    <property type="entry name" value="Gate"/>
    <property type="match status" value="2"/>
</dbReference>
<comment type="caution">
    <text evidence="15">The sequence shown here is derived from an EMBL/GenBank/DDBJ whole genome shotgun (WGS) entry which is preliminary data.</text>
</comment>
<evidence type="ECO:0000256" key="5">
    <source>
        <dbReference type="ARBA" id="ARBA00022692"/>
    </source>
</evidence>
<keyword evidence="2 13" id="KW-0813">Transport</keyword>
<evidence type="ECO:0000256" key="4">
    <source>
        <dbReference type="ARBA" id="ARBA00022496"/>
    </source>
</evidence>
<dbReference type="SUPFAM" id="SSF52540">
    <property type="entry name" value="P-loop containing nucleoside triphosphate hydrolases"/>
    <property type="match status" value="1"/>
</dbReference>
<dbReference type="InterPro" id="IPR011642">
    <property type="entry name" value="Gate_dom"/>
</dbReference>
<dbReference type="PANTHER" id="PTHR43185:SF1">
    <property type="entry name" value="FE(2+) TRANSPORTER FEOB"/>
    <property type="match status" value="1"/>
</dbReference>
<dbReference type="EMBL" id="JAGSSV010000011">
    <property type="protein sequence ID" value="MBR7889301.1"/>
    <property type="molecule type" value="Genomic_DNA"/>
</dbReference>
<evidence type="ECO:0000256" key="3">
    <source>
        <dbReference type="ARBA" id="ARBA00022475"/>
    </source>
</evidence>
<organism evidence="15 16">
    <name type="scientific">Marinomonas vulgaris</name>
    <dbReference type="NCBI Taxonomy" id="2823372"/>
    <lineage>
        <taxon>Bacteria</taxon>
        <taxon>Pseudomonadati</taxon>
        <taxon>Pseudomonadota</taxon>
        <taxon>Gammaproteobacteria</taxon>
        <taxon>Oceanospirillales</taxon>
        <taxon>Oceanospirillaceae</taxon>
        <taxon>Marinomonas</taxon>
    </lineage>
</organism>
<keyword evidence="9" id="KW-0406">Ion transport</keyword>
<feature type="domain" description="FeoB-type G" evidence="14">
    <location>
        <begin position="2"/>
        <end position="167"/>
    </location>
</feature>
<evidence type="ECO:0000256" key="2">
    <source>
        <dbReference type="ARBA" id="ARBA00022448"/>
    </source>
</evidence>
<evidence type="ECO:0000256" key="12">
    <source>
        <dbReference type="NCBIfam" id="TIGR00437"/>
    </source>
</evidence>
<name>A0ABS5HCC3_9GAMM</name>
<evidence type="ECO:0000256" key="8">
    <source>
        <dbReference type="ARBA" id="ARBA00023004"/>
    </source>
</evidence>
<protein>
    <recommendedName>
        <fullName evidence="12 13">Ferrous iron transport protein B</fullName>
    </recommendedName>
</protein>
<keyword evidence="11 13" id="KW-0472">Membrane</keyword>
<evidence type="ECO:0000256" key="13">
    <source>
        <dbReference type="RuleBase" id="RU362098"/>
    </source>
</evidence>
<keyword evidence="10 13" id="KW-0342">GTP-binding</keyword>
<feature type="transmembrane region" description="Helical" evidence="13">
    <location>
        <begin position="216"/>
        <end position="241"/>
    </location>
</feature>
<keyword evidence="3" id="KW-1003">Cell membrane</keyword>
<keyword evidence="4 13" id="KW-0410">Iron transport</keyword>
<dbReference type="Proteomes" id="UP000679722">
    <property type="component" value="Unassembled WGS sequence"/>
</dbReference>
<dbReference type="PRINTS" id="PR00326">
    <property type="entry name" value="GTP1OBG"/>
</dbReference>
<keyword evidence="6" id="KW-0547">Nucleotide-binding</keyword>
<dbReference type="PROSITE" id="PS51711">
    <property type="entry name" value="G_FEOB"/>
    <property type="match status" value="1"/>
</dbReference>
<evidence type="ECO:0000313" key="15">
    <source>
        <dbReference type="EMBL" id="MBR7889301.1"/>
    </source>
</evidence>
<dbReference type="InterPro" id="IPR027417">
    <property type="entry name" value="P-loop_NTPase"/>
</dbReference>
<evidence type="ECO:0000256" key="9">
    <source>
        <dbReference type="ARBA" id="ARBA00023065"/>
    </source>
</evidence>
<dbReference type="InterPro" id="IPR003373">
    <property type="entry name" value="Fe2_transport_prot-B"/>
</dbReference>
<evidence type="ECO:0000256" key="1">
    <source>
        <dbReference type="ARBA" id="ARBA00004651"/>
    </source>
</evidence>
<dbReference type="NCBIfam" id="TIGR00437">
    <property type="entry name" value="feoB"/>
    <property type="match status" value="1"/>
</dbReference>
<feature type="transmembrane region" description="Helical" evidence="13">
    <location>
        <begin position="356"/>
        <end position="381"/>
    </location>
</feature>
<dbReference type="InterPro" id="IPR050860">
    <property type="entry name" value="FeoB_GTPase"/>
</dbReference>
<dbReference type="Pfam" id="PF07664">
    <property type="entry name" value="FeoB_C"/>
    <property type="match status" value="1"/>
</dbReference>
<evidence type="ECO:0000256" key="11">
    <source>
        <dbReference type="ARBA" id="ARBA00023136"/>
    </source>
</evidence>
<comment type="similarity">
    <text evidence="13">Belongs to the TRAFAC class TrmE-Era-EngA-EngB-Septin-like GTPase superfamily. FeoB GTPase (TC 9.A.8) family.</text>
</comment>
<dbReference type="InterPro" id="IPR030389">
    <property type="entry name" value="G_FEOB_dom"/>
</dbReference>
<feature type="transmembrane region" description="Helical" evidence="13">
    <location>
        <begin position="633"/>
        <end position="658"/>
    </location>
</feature>
<keyword evidence="7 13" id="KW-1133">Transmembrane helix</keyword>
<dbReference type="CDD" id="cd01879">
    <property type="entry name" value="FeoB"/>
    <property type="match status" value="1"/>
</dbReference>
<reference evidence="16" key="2">
    <citation type="submission" date="2023-07" db="EMBL/GenBank/DDBJ databases">
        <title>Marinomonas vulgaris A79, complete genome.</title>
        <authorList>
            <person name="Ying J.-J."/>
        </authorList>
    </citation>
    <scope>NUCLEOTIDE SEQUENCE [LARGE SCALE GENOMIC DNA]</scope>
    <source>
        <strain evidence="16">A79</strain>
    </source>
</reference>